<dbReference type="Proteomes" id="UP000325577">
    <property type="component" value="Linkage Group LG10"/>
</dbReference>
<keyword evidence="4" id="KW-0052">Apoplast</keyword>
<keyword evidence="3 4" id="KW-0964">Secreted</keyword>
<dbReference type="PANTHER" id="PTHR21495">
    <property type="entry name" value="NUCLEOPORIN-RELATED"/>
    <property type="match status" value="1"/>
</dbReference>
<reference evidence="6 7" key="1">
    <citation type="submission" date="2019-09" db="EMBL/GenBank/DDBJ databases">
        <title>A chromosome-level genome assembly of the Chinese tupelo Nyssa sinensis.</title>
        <authorList>
            <person name="Yang X."/>
            <person name="Kang M."/>
            <person name="Yang Y."/>
            <person name="Xiong H."/>
            <person name="Wang M."/>
            <person name="Zhang Z."/>
            <person name="Wang Z."/>
            <person name="Wu H."/>
            <person name="Ma T."/>
            <person name="Liu J."/>
            <person name="Xi Z."/>
        </authorList>
    </citation>
    <scope>NUCLEOTIDE SEQUENCE [LARGE SCALE GENOMIC DNA]</scope>
    <source>
        <strain evidence="6">J267</strain>
        <tissue evidence="6">Leaf</tissue>
    </source>
</reference>
<keyword evidence="5" id="KW-0812">Transmembrane</keyword>
<accession>A0A5J5BTT2</accession>
<dbReference type="InterPro" id="IPR044859">
    <property type="entry name" value="Allene_oxi_cyc_Dirigent"/>
</dbReference>
<dbReference type="EMBL" id="CM018033">
    <property type="protein sequence ID" value="KAA8546086.1"/>
    <property type="molecule type" value="Genomic_DNA"/>
</dbReference>
<protein>
    <recommendedName>
        <fullName evidence="4">Dirigent protein</fullName>
    </recommendedName>
</protein>
<keyword evidence="5" id="KW-1133">Transmembrane helix</keyword>
<organism evidence="6 7">
    <name type="scientific">Nyssa sinensis</name>
    <dbReference type="NCBI Taxonomy" id="561372"/>
    <lineage>
        <taxon>Eukaryota</taxon>
        <taxon>Viridiplantae</taxon>
        <taxon>Streptophyta</taxon>
        <taxon>Embryophyta</taxon>
        <taxon>Tracheophyta</taxon>
        <taxon>Spermatophyta</taxon>
        <taxon>Magnoliopsida</taxon>
        <taxon>eudicotyledons</taxon>
        <taxon>Gunneridae</taxon>
        <taxon>Pentapetalae</taxon>
        <taxon>asterids</taxon>
        <taxon>Cornales</taxon>
        <taxon>Nyssaceae</taxon>
        <taxon>Nyssa</taxon>
    </lineage>
</organism>
<evidence type="ECO:0000256" key="2">
    <source>
        <dbReference type="ARBA" id="ARBA00011738"/>
    </source>
</evidence>
<evidence type="ECO:0000256" key="4">
    <source>
        <dbReference type="RuleBase" id="RU363099"/>
    </source>
</evidence>
<keyword evidence="7" id="KW-1185">Reference proteome</keyword>
<evidence type="ECO:0000256" key="1">
    <source>
        <dbReference type="ARBA" id="ARBA00010746"/>
    </source>
</evidence>
<dbReference type="OrthoDB" id="1864232at2759"/>
<dbReference type="Gene3D" id="2.40.480.10">
    <property type="entry name" value="Allene oxide cyclase-like"/>
    <property type="match status" value="1"/>
</dbReference>
<sequence>MAGKPTIVIPPGLTQLVGHNLNMFKAELSKNFQRMEKLPAILMLCSVITAMAMAMPVVQGIAEDPKSVETWFQKLSHAKEKLTKLHFYFHDNITGNNPTAFQVAQSNMSTKSPNLLFGAVFIMDDPLTEGPQPSSKIVGRAQGLYASAGMEETALLMTLNFYFTHGKYNGSTLSVLGRDPIFHQYREMPIVGGSGVFRLARGIATAKTYWFNVTAGNAIVEYHVIVQHY</sequence>
<gene>
    <name evidence="6" type="ORF">F0562_020463</name>
</gene>
<evidence type="ECO:0000313" key="6">
    <source>
        <dbReference type="EMBL" id="KAA8546086.1"/>
    </source>
</evidence>
<dbReference type="InterPro" id="IPR004265">
    <property type="entry name" value="Dirigent"/>
</dbReference>
<dbReference type="GO" id="GO:0009699">
    <property type="term" value="P:phenylpropanoid biosynthetic process"/>
    <property type="evidence" value="ECO:0007669"/>
    <property type="project" value="UniProtKB-ARBA"/>
</dbReference>
<evidence type="ECO:0000256" key="3">
    <source>
        <dbReference type="ARBA" id="ARBA00022525"/>
    </source>
</evidence>
<evidence type="ECO:0000313" key="7">
    <source>
        <dbReference type="Proteomes" id="UP000325577"/>
    </source>
</evidence>
<comment type="function">
    <text evidence="4">Dirigent proteins impart stereoselectivity on the phenoxy radical-coupling reaction, yielding optically active lignans from two molecules of coniferyl alcohol in the biosynthesis of lignans, flavonolignans, and alkaloids and thus plays a central role in plant secondary metabolism.</text>
</comment>
<comment type="similarity">
    <text evidence="1 4">Belongs to the plant dirigent protein family.</text>
</comment>
<feature type="transmembrane region" description="Helical" evidence="5">
    <location>
        <begin position="38"/>
        <end position="58"/>
    </location>
</feature>
<comment type="subunit">
    <text evidence="2 4">Homodimer.</text>
</comment>
<keyword evidence="5" id="KW-0472">Membrane</keyword>
<dbReference type="Pfam" id="PF03018">
    <property type="entry name" value="Dirigent"/>
    <property type="match status" value="1"/>
</dbReference>
<comment type="subcellular location">
    <subcellularLocation>
        <location evidence="4">Secreted</location>
        <location evidence="4">Extracellular space</location>
        <location evidence="4">Apoplast</location>
    </subcellularLocation>
</comment>
<proteinExistence type="inferred from homology"/>
<dbReference type="GO" id="GO:0048046">
    <property type="term" value="C:apoplast"/>
    <property type="evidence" value="ECO:0007669"/>
    <property type="project" value="UniProtKB-SubCell"/>
</dbReference>
<evidence type="ECO:0000256" key="5">
    <source>
        <dbReference type="SAM" id="Phobius"/>
    </source>
</evidence>
<dbReference type="AlphaFoldDB" id="A0A5J5BTT2"/>
<name>A0A5J5BTT2_9ASTE</name>